<dbReference type="CDD" id="cd01038">
    <property type="entry name" value="Endonuclease_DUF559"/>
    <property type="match status" value="1"/>
</dbReference>
<keyword evidence="4" id="KW-0255">Endonuclease</keyword>
<keyword evidence="4" id="KW-0067">ATP-binding</keyword>
<dbReference type="EMBL" id="FMBM01000002">
    <property type="protein sequence ID" value="SCC81141.1"/>
    <property type="molecule type" value="Genomic_DNA"/>
</dbReference>
<feature type="domain" description="DUF559" evidence="2">
    <location>
        <begin position="17"/>
        <end position="125"/>
    </location>
</feature>
<name>A0A0P8BMR4_9HYPH</name>
<evidence type="ECO:0000313" key="5">
    <source>
        <dbReference type="Proteomes" id="UP000050497"/>
    </source>
</evidence>
<dbReference type="RefSeq" id="WP_238947175.1">
    <property type="nucleotide sequence ID" value="NZ_FMBM01000002.1"/>
</dbReference>
<reference evidence="4 6" key="2">
    <citation type="submission" date="2016-08" db="EMBL/GenBank/DDBJ databases">
        <authorList>
            <person name="Varghese N."/>
            <person name="Submissions Spin"/>
        </authorList>
    </citation>
    <scope>NUCLEOTIDE SEQUENCE [LARGE SCALE GENOMIC DNA]</scope>
    <source>
        <strain evidence="4 6">HL-109</strain>
    </source>
</reference>
<dbReference type="EMBL" id="LJSX01000012">
    <property type="protein sequence ID" value="KPQ10916.1"/>
    <property type="molecule type" value="Genomic_DNA"/>
</dbReference>
<evidence type="ECO:0000256" key="1">
    <source>
        <dbReference type="SAM" id="MobiDB-lite"/>
    </source>
</evidence>
<gene>
    <name evidence="4" type="ORF">GA0071312_2074</name>
    <name evidence="3" type="ORF">HLUCCO17_09510</name>
</gene>
<dbReference type="STRING" id="1653334.GA0071312_2074"/>
<evidence type="ECO:0000313" key="3">
    <source>
        <dbReference type="EMBL" id="KPQ10916.1"/>
    </source>
</evidence>
<keyword evidence="4" id="KW-0540">Nuclease</keyword>
<comment type="caution">
    <text evidence="3">The sequence shown here is derived from an EMBL/GenBank/DDBJ whole genome shotgun (WGS) entry which is preliminary data.</text>
</comment>
<dbReference type="Pfam" id="PF04480">
    <property type="entry name" value="DUF559"/>
    <property type="match status" value="1"/>
</dbReference>
<proteinExistence type="predicted"/>
<sequence length="135" mass="15433">MPTRYRDDPEAAPMPRAKARARAMRREPTEAERRLWWHLRRGIPLRGTSFRRQVPLGNYIADFCCLKAKLVIEVDGGQHTTDAGEVYDAARTRVLAGQGFTVIRFSNTEVLQQTQAVIDTIYARLAERCPECVEE</sequence>
<dbReference type="GO" id="GO:0005524">
    <property type="term" value="F:ATP binding"/>
    <property type="evidence" value="ECO:0007669"/>
    <property type="project" value="UniProtKB-KW"/>
</dbReference>
<evidence type="ECO:0000259" key="2">
    <source>
        <dbReference type="Pfam" id="PF04480"/>
    </source>
</evidence>
<dbReference type="PANTHER" id="PTHR38590">
    <property type="entry name" value="BLL0828 PROTEIN"/>
    <property type="match status" value="1"/>
</dbReference>
<accession>A0A0P8BMR4</accession>
<dbReference type="SUPFAM" id="SSF52980">
    <property type="entry name" value="Restriction endonuclease-like"/>
    <property type="match status" value="1"/>
</dbReference>
<organism evidence="3 5">
    <name type="scientific">Saliniramus fredricksonii</name>
    <dbReference type="NCBI Taxonomy" id="1653334"/>
    <lineage>
        <taxon>Bacteria</taxon>
        <taxon>Pseudomonadati</taxon>
        <taxon>Pseudomonadota</taxon>
        <taxon>Alphaproteobacteria</taxon>
        <taxon>Hyphomicrobiales</taxon>
        <taxon>Salinarimonadaceae</taxon>
        <taxon>Saliniramus</taxon>
    </lineage>
</organism>
<keyword evidence="4" id="KW-0378">Hydrolase</keyword>
<dbReference type="GO" id="GO:0004519">
    <property type="term" value="F:endonuclease activity"/>
    <property type="evidence" value="ECO:0007669"/>
    <property type="project" value="UniProtKB-KW"/>
</dbReference>
<dbReference type="PANTHER" id="PTHR38590:SF1">
    <property type="entry name" value="BLL0828 PROTEIN"/>
    <property type="match status" value="1"/>
</dbReference>
<reference evidence="3 5" key="1">
    <citation type="submission" date="2015-09" db="EMBL/GenBank/DDBJ databases">
        <title>Identification and resolution of microdiversity through metagenomic sequencing of parallel consortia.</title>
        <authorList>
            <person name="Nelson W.C."/>
            <person name="Romine M.F."/>
            <person name="Lindemann S.R."/>
        </authorList>
    </citation>
    <scope>NUCLEOTIDE SEQUENCE [LARGE SCALE GENOMIC DNA]</scope>
    <source>
        <strain evidence="3">HL-109</strain>
    </source>
</reference>
<dbReference type="Gene3D" id="3.40.960.10">
    <property type="entry name" value="VSR Endonuclease"/>
    <property type="match status" value="1"/>
</dbReference>
<keyword evidence="4" id="KW-0547">Nucleotide-binding</keyword>
<evidence type="ECO:0000313" key="4">
    <source>
        <dbReference type="EMBL" id="SCC81141.1"/>
    </source>
</evidence>
<dbReference type="InterPro" id="IPR047216">
    <property type="entry name" value="Endonuclease_DUF559_bact"/>
</dbReference>
<dbReference type="Proteomes" id="UP000050497">
    <property type="component" value="Unassembled WGS sequence"/>
</dbReference>
<dbReference type="Proteomes" id="UP000182800">
    <property type="component" value="Unassembled WGS sequence"/>
</dbReference>
<dbReference type="AlphaFoldDB" id="A0A0P8BMR4"/>
<dbReference type="InterPro" id="IPR011335">
    <property type="entry name" value="Restrct_endonuc-II-like"/>
</dbReference>
<dbReference type="InterPro" id="IPR007569">
    <property type="entry name" value="DUF559"/>
</dbReference>
<keyword evidence="6" id="KW-1185">Reference proteome</keyword>
<protein>
    <submittedName>
        <fullName evidence="4">Very-short-patch-repair endonuclease</fullName>
    </submittedName>
</protein>
<evidence type="ECO:0000313" key="6">
    <source>
        <dbReference type="Proteomes" id="UP000182800"/>
    </source>
</evidence>
<feature type="region of interest" description="Disordered" evidence="1">
    <location>
        <begin position="1"/>
        <end position="25"/>
    </location>
</feature>